<organism evidence="15 16">
    <name type="scientific">Vespula germanica</name>
    <name type="common">German yellow jacket</name>
    <name type="synonym">Paravespula germanica</name>
    <dbReference type="NCBI Taxonomy" id="30212"/>
    <lineage>
        <taxon>Eukaryota</taxon>
        <taxon>Metazoa</taxon>
        <taxon>Ecdysozoa</taxon>
        <taxon>Arthropoda</taxon>
        <taxon>Hexapoda</taxon>
        <taxon>Insecta</taxon>
        <taxon>Pterygota</taxon>
        <taxon>Neoptera</taxon>
        <taxon>Endopterygota</taxon>
        <taxon>Hymenoptera</taxon>
        <taxon>Apocrita</taxon>
        <taxon>Aculeata</taxon>
        <taxon>Vespoidea</taxon>
        <taxon>Vespidae</taxon>
        <taxon>Vespinae</taxon>
        <taxon>Vespula</taxon>
    </lineage>
</organism>
<dbReference type="GO" id="GO:0005524">
    <property type="term" value="F:ATP binding"/>
    <property type="evidence" value="ECO:0007669"/>
    <property type="project" value="UniProtKB-UniRule"/>
</dbReference>
<evidence type="ECO:0000256" key="6">
    <source>
        <dbReference type="ARBA" id="ARBA00022679"/>
    </source>
</evidence>
<dbReference type="Gene3D" id="3.90.105.10">
    <property type="entry name" value="Molybdopterin biosynthesis moea protein, domain 2"/>
    <property type="match status" value="1"/>
</dbReference>
<evidence type="ECO:0000256" key="12">
    <source>
        <dbReference type="ARBA" id="ARBA00023268"/>
    </source>
</evidence>
<dbReference type="Proteomes" id="UP000617340">
    <property type="component" value="Unassembled WGS sequence"/>
</dbReference>
<keyword evidence="16" id="KW-1185">Reference proteome</keyword>
<evidence type="ECO:0000256" key="10">
    <source>
        <dbReference type="ARBA" id="ARBA00022842"/>
    </source>
</evidence>
<keyword evidence="5 13" id="KW-0500">Molybdenum</keyword>
<dbReference type="FunFam" id="2.170.190.11:FF:000001">
    <property type="entry name" value="Molybdopterin molybdenumtransferase"/>
    <property type="match status" value="1"/>
</dbReference>
<evidence type="ECO:0000256" key="7">
    <source>
        <dbReference type="ARBA" id="ARBA00022723"/>
    </source>
</evidence>
<keyword evidence="7 13" id="KW-0479">Metal-binding</keyword>
<dbReference type="NCBIfam" id="NF045515">
    <property type="entry name" value="Glp_gephyrin"/>
    <property type="match status" value="1"/>
</dbReference>
<dbReference type="GO" id="GO:0072579">
    <property type="term" value="P:glycine receptor clustering"/>
    <property type="evidence" value="ECO:0007669"/>
    <property type="project" value="TreeGrafter"/>
</dbReference>
<dbReference type="GO" id="GO:0006777">
    <property type="term" value="P:Mo-molybdopterin cofactor biosynthetic process"/>
    <property type="evidence" value="ECO:0007669"/>
    <property type="project" value="UniProtKB-UniRule"/>
</dbReference>
<dbReference type="SMART" id="SM00852">
    <property type="entry name" value="MoCF_biosynth"/>
    <property type="match status" value="2"/>
</dbReference>
<evidence type="ECO:0000256" key="4">
    <source>
        <dbReference type="ARBA" id="ARBA00008339"/>
    </source>
</evidence>
<dbReference type="PROSITE" id="PS01079">
    <property type="entry name" value="MOCF_BIOSYNTHESIS_2"/>
    <property type="match status" value="1"/>
</dbReference>
<dbReference type="InterPro" id="IPR038987">
    <property type="entry name" value="MoeA-like"/>
</dbReference>
<keyword evidence="9" id="KW-0067">ATP-binding</keyword>
<dbReference type="GO" id="GO:0005829">
    <property type="term" value="C:cytosol"/>
    <property type="evidence" value="ECO:0007669"/>
    <property type="project" value="TreeGrafter"/>
</dbReference>
<dbReference type="PANTHER" id="PTHR10192">
    <property type="entry name" value="MOLYBDOPTERIN BIOSYNTHESIS PROTEIN"/>
    <property type="match status" value="1"/>
</dbReference>
<dbReference type="GO" id="GO:0061599">
    <property type="term" value="F:molybdopterin molybdotransferase activity"/>
    <property type="evidence" value="ECO:0007669"/>
    <property type="project" value="UniProtKB-UniRule"/>
</dbReference>
<dbReference type="SUPFAM" id="SSF53218">
    <property type="entry name" value="Molybdenum cofactor biosynthesis proteins"/>
    <property type="match status" value="2"/>
</dbReference>
<dbReference type="Pfam" id="PF03453">
    <property type="entry name" value="MoeA_N"/>
    <property type="match status" value="1"/>
</dbReference>
<dbReference type="InterPro" id="IPR001453">
    <property type="entry name" value="MoaB/Mog_dom"/>
</dbReference>
<dbReference type="GO" id="GO:0098970">
    <property type="term" value="P:postsynaptic neurotransmitter receptor diffusion trapping"/>
    <property type="evidence" value="ECO:0007669"/>
    <property type="project" value="TreeGrafter"/>
</dbReference>
<dbReference type="FunFam" id="3.40.980.10:FF:000001">
    <property type="entry name" value="Molybdopterin molybdenumtransferase"/>
    <property type="match status" value="1"/>
</dbReference>
<feature type="domain" description="MoaB/Mog" evidence="14">
    <location>
        <begin position="7"/>
        <end position="159"/>
    </location>
</feature>
<dbReference type="Pfam" id="PF00994">
    <property type="entry name" value="MoCF_biosynth"/>
    <property type="match status" value="2"/>
</dbReference>
<evidence type="ECO:0000256" key="8">
    <source>
        <dbReference type="ARBA" id="ARBA00022741"/>
    </source>
</evidence>
<dbReference type="GO" id="GO:0099634">
    <property type="term" value="C:postsynaptic specialization membrane"/>
    <property type="evidence" value="ECO:0007669"/>
    <property type="project" value="GOC"/>
</dbReference>
<keyword evidence="6 13" id="KW-0808">Transferase</keyword>
<dbReference type="EMBL" id="JACSDZ010000003">
    <property type="protein sequence ID" value="KAF7410472.1"/>
    <property type="molecule type" value="Genomic_DNA"/>
</dbReference>
<dbReference type="Gene3D" id="2.40.340.10">
    <property type="entry name" value="MoeA, C-terminal, domain IV"/>
    <property type="match status" value="1"/>
</dbReference>
<dbReference type="CDD" id="cd00887">
    <property type="entry name" value="MoeA"/>
    <property type="match status" value="1"/>
</dbReference>
<protein>
    <recommendedName>
        <fullName evidence="14">MoaB/Mog domain-containing protein</fullName>
    </recommendedName>
</protein>
<keyword evidence="11 13" id="KW-0501">Molybdenum cofactor biosynthesis</keyword>
<evidence type="ECO:0000313" key="15">
    <source>
        <dbReference type="EMBL" id="KAF7410472.1"/>
    </source>
</evidence>
<dbReference type="InterPro" id="IPR005110">
    <property type="entry name" value="MoeA_linker/N"/>
</dbReference>
<evidence type="ECO:0000256" key="11">
    <source>
        <dbReference type="ARBA" id="ARBA00023150"/>
    </source>
</evidence>
<dbReference type="InterPro" id="IPR036425">
    <property type="entry name" value="MoaB/Mog-like_dom_sf"/>
</dbReference>
<evidence type="ECO:0000259" key="14">
    <source>
        <dbReference type="SMART" id="SM00852"/>
    </source>
</evidence>
<comment type="similarity">
    <text evidence="13">Belongs to the MoeA family.</text>
</comment>
<proteinExistence type="inferred from homology"/>
<keyword evidence="8" id="KW-0547">Nucleotide-binding</keyword>
<dbReference type="Gene3D" id="2.170.190.11">
    <property type="entry name" value="Molybdopterin biosynthesis moea protein, domain 3"/>
    <property type="match status" value="1"/>
</dbReference>
<evidence type="ECO:0000313" key="16">
    <source>
        <dbReference type="Proteomes" id="UP000617340"/>
    </source>
</evidence>
<dbReference type="SUPFAM" id="SSF63867">
    <property type="entry name" value="MoeA C-terminal domain-like"/>
    <property type="match status" value="1"/>
</dbReference>
<accession>A0A834KR20</accession>
<keyword evidence="10 13" id="KW-0460">Magnesium</keyword>
<gene>
    <name evidence="15" type="ORF">HZH68_004853</name>
</gene>
<dbReference type="AlphaFoldDB" id="A0A834KR20"/>
<comment type="caution">
    <text evidence="15">The sequence shown here is derived from an EMBL/GenBank/DDBJ whole genome shotgun (WGS) entry which is preliminary data.</text>
</comment>
<evidence type="ECO:0000256" key="1">
    <source>
        <dbReference type="ARBA" id="ARBA00001946"/>
    </source>
</evidence>
<evidence type="ECO:0000256" key="3">
    <source>
        <dbReference type="ARBA" id="ARBA00007589"/>
    </source>
</evidence>
<dbReference type="GO" id="GO:0007529">
    <property type="term" value="P:establishment of synaptic specificity at neuromuscular junction"/>
    <property type="evidence" value="ECO:0007669"/>
    <property type="project" value="TreeGrafter"/>
</dbReference>
<dbReference type="GO" id="GO:0046872">
    <property type="term" value="F:metal ion binding"/>
    <property type="evidence" value="ECO:0007669"/>
    <property type="project" value="UniProtKB-UniRule"/>
</dbReference>
<dbReference type="GO" id="GO:0061598">
    <property type="term" value="F:molybdopterin adenylyltransferase activity"/>
    <property type="evidence" value="ECO:0007669"/>
    <property type="project" value="UniProtKB-UniRule"/>
</dbReference>
<dbReference type="CDD" id="cd00886">
    <property type="entry name" value="MogA_MoaB"/>
    <property type="match status" value="1"/>
</dbReference>
<evidence type="ECO:0000256" key="9">
    <source>
        <dbReference type="ARBA" id="ARBA00022840"/>
    </source>
</evidence>
<dbReference type="InterPro" id="IPR008284">
    <property type="entry name" value="MoCF_biosynth_CS"/>
</dbReference>
<dbReference type="InterPro" id="IPR036135">
    <property type="entry name" value="MoeA_linker/N_sf"/>
</dbReference>
<evidence type="ECO:0000256" key="2">
    <source>
        <dbReference type="ARBA" id="ARBA00005046"/>
    </source>
</evidence>
<evidence type="ECO:0000256" key="5">
    <source>
        <dbReference type="ARBA" id="ARBA00022505"/>
    </source>
</evidence>
<dbReference type="GO" id="GO:0097112">
    <property type="term" value="P:gamma-aminobutyric acid receptor clustering"/>
    <property type="evidence" value="ECO:0007669"/>
    <property type="project" value="TreeGrafter"/>
</dbReference>
<keyword evidence="12" id="KW-0511">Multifunctional enzyme</keyword>
<comment type="catalytic activity">
    <reaction evidence="13">
        <text>adenylyl-molybdopterin + molybdate = Mo-molybdopterin + AMP + H(+)</text>
        <dbReference type="Rhea" id="RHEA:35047"/>
        <dbReference type="ChEBI" id="CHEBI:15378"/>
        <dbReference type="ChEBI" id="CHEBI:36264"/>
        <dbReference type="ChEBI" id="CHEBI:62727"/>
        <dbReference type="ChEBI" id="CHEBI:71302"/>
        <dbReference type="ChEBI" id="CHEBI:456215"/>
    </reaction>
</comment>
<feature type="domain" description="MoaB/Mog" evidence="14">
    <location>
        <begin position="393"/>
        <end position="536"/>
    </location>
</feature>
<dbReference type="SUPFAM" id="SSF63882">
    <property type="entry name" value="MoeA N-terminal region -like"/>
    <property type="match status" value="1"/>
</dbReference>
<dbReference type="FunFam" id="3.40.980.10:FF:000002">
    <property type="entry name" value="Molybdopterin molybdenumtransferase"/>
    <property type="match status" value="1"/>
</dbReference>
<dbReference type="NCBIfam" id="TIGR00177">
    <property type="entry name" value="molyb_syn"/>
    <property type="match status" value="2"/>
</dbReference>
<dbReference type="Pfam" id="PF03454">
    <property type="entry name" value="MoeA_C"/>
    <property type="match status" value="1"/>
</dbReference>
<dbReference type="InterPro" id="IPR005111">
    <property type="entry name" value="MoeA_C_domain_IV"/>
</dbReference>
<comment type="pathway">
    <text evidence="2 13">Cofactor biosynthesis; molybdopterin biosynthesis.</text>
</comment>
<comment type="similarity">
    <text evidence="3">In the N-terminal section; belongs to the MoaB/Mog family.</text>
</comment>
<comment type="catalytic activity">
    <reaction evidence="13">
        <text>molybdopterin + ATP + H(+) = adenylyl-molybdopterin + diphosphate</text>
        <dbReference type="Rhea" id="RHEA:31331"/>
        <dbReference type="ChEBI" id="CHEBI:15378"/>
        <dbReference type="ChEBI" id="CHEBI:30616"/>
        <dbReference type="ChEBI" id="CHEBI:33019"/>
        <dbReference type="ChEBI" id="CHEBI:58698"/>
        <dbReference type="ChEBI" id="CHEBI:62727"/>
    </reaction>
</comment>
<evidence type="ECO:0000256" key="13">
    <source>
        <dbReference type="RuleBase" id="RU365090"/>
    </source>
</evidence>
<reference evidence="15" key="1">
    <citation type="journal article" date="2020" name="G3 (Bethesda)">
        <title>High-Quality Assemblies for Three Invasive Social Wasps from the &lt;i&gt;Vespula&lt;/i&gt; Genus.</title>
        <authorList>
            <person name="Harrop T.W.R."/>
            <person name="Guhlin J."/>
            <person name="McLaughlin G.M."/>
            <person name="Permina E."/>
            <person name="Stockwell P."/>
            <person name="Gilligan J."/>
            <person name="Le Lec M.F."/>
            <person name="Gruber M.A.M."/>
            <person name="Quinn O."/>
            <person name="Lovegrove M."/>
            <person name="Duncan E.J."/>
            <person name="Remnant E.J."/>
            <person name="Van Eeckhoven J."/>
            <person name="Graham B."/>
            <person name="Knapp R.A."/>
            <person name="Langford K.W."/>
            <person name="Kronenberg Z."/>
            <person name="Press M.O."/>
            <person name="Eacker S.M."/>
            <person name="Wilson-Rankin E.E."/>
            <person name="Purcell J."/>
            <person name="Lester P.J."/>
            <person name="Dearden P.K."/>
        </authorList>
    </citation>
    <scope>NUCLEOTIDE SEQUENCE</scope>
    <source>
        <strain evidence="15">Linc-1</strain>
    </source>
</reference>
<dbReference type="Gene3D" id="3.40.980.10">
    <property type="entry name" value="MoaB/Mog-like domain"/>
    <property type="match status" value="2"/>
</dbReference>
<dbReference type="InterPro" id="IPR036688">
    <property type="entry name" value="MoeA_C_domain_IV_sf"/>
</dbReference>
<dbReference type="PANTHER" id="PTHR10192:SF5">
    <property type="entry name" value="GEPHYRIN"/>
    <property type="match status" value="1"/>
</dbReference>
<comment type="similarity">
    <text evidence="4">In the C-terminal section; belongs to the MoeA family.</text>
</comment>
<comment type="function">
    <text evidence="13">Catalyzes two steps in the biosynthesis of the molybdenum cofactor. In the first step, molybdopterin is adenylated. Subsequently, molybdate is inserted into adenylated molybdopterin and AMP is released.</text>
</comment>
<name>A0A834KR20_VESGE</name>
<dbReference type="UniPathway" id="UPA00344"/>
<dbReference type="GO" id="GO:0030425">
    <property type="term" value="C:dendrite"/>
    <property type="evidence" value="ECO:0007669"/>
    <property type="project" value="TreeGrafter"/>
</dbReference>
<sequence length="629" mass="67726">MAGITFGILIVSDSRSEGSQKDEAGPELKRLVSDINTGTGKILKGKVLCDKIIPDKEEVITEYLVKWSDVQKLDVILTSGGTGFSDTDVTPEATKKVIEKEAPGIATAMLVSSLQATPMAALSRAICGIRGKTLIINLPGSPKALKECLVPIASVIPHAVDLISNKQADVERVHASHDLTKTNNNDHSCDLPATTLLHLENIATRLRESPYPMLSVDKAKELINKNVELQGTEIVTIWNAHNRILANDVFSLCDLPPFRASIKDGYAVLAEDGKGRRRVLGALKAGNTAASVSLIPGACIRVNTGAPIPDDATAVVQVEDTKLILKNSDNTEEKEIEILTVPKEGQDIRSIGCDLQKGELVLRAPIKLGAAEVGLLAACGYKEVEVYKVPSVGVLSTGDELEEPGNDLKPGYVYDSNTITLISILRENGYDPKNLGIAKDDKASMVDAIKNALGKVDVLVTSGSVSMGDRDMLKPILEHYFNAKIHFGRVNMKPGKPTTFATCTYNGKKKYFMCLPGNPVSATVTSILFVIPLLNEMHGDNSKPVIVRTKVDSTYQLDPRPEYARAILTWKDGADLPLAYSTGNQISSKLFSCKSANALLMLPGKTVAKTALRPGEVVEAILLNPRTTM</sequence>
<comment type="cofactor">
    <cofactor evidence="1 13">
        <name>Mg(2+)</name>
        <dbReference type="ChEBI" id="CHEBI:18420"/>
    </cofactor>
</comment>